<dbReference type="InterPro" id="IPR035965">
    <property type="entry name" value="PAS-like_dom_sf"/>
</dbReference>
<dbReference type="NCBIfam" id="TIGR00229">
    <property type="entry name" value="sensory_box"/>
    <property type="match status" value="2"/>
</dbReference>
<dbReference type="PANTHER" id="PTHR44757:SF2">
    <property type="entry name" value="BIOFILM ARCHITECTURE MAINTENANCE PROTEIN MBAA"/>
    <property type="match status" value="1"/>
</dbReference>
<evidence type="ECO:0000259" key="2">
    <source>
        <dbReference type="PROSITE" id="PS50113"/>
    </source>
</evidence>
<dbReference type="Gene3D" id="3.30.450.20">
    <property type="entry name" value="PAS domain"/>
    <property type="match status" value="2"/>
</dbReference>
<evidence type="ECO:0000313" key="5">
    <source>
        <dbReference type="Proteomes" id="UP000481043"/>
    </source>
</evidence>
<dbReference type="InterPro" id="IPR029787">
    <property type="entry name" value="Nucleotide_cyclase"/>
</dbReference>
<feature type="domain" description="PAS" evidence="1">
    <location>
        <begin position="15"/>
        <end position="59"/>
    </location>
</feature>
<dbReference type="InterPro" id="IPR013767">
    <property type="entry name" value="PAS_fold"/>
</dbReference>
<protein>
    <submittedName>
        <fullName evidence="4">Diguanylate cyclase</fullName>
    </submittedName>
</protein>
<feature type="domain" description="PAS" evidence="1">
    <location>
        <begin position="141"/>
        <end position="211"/>
    </location>
</feature>
<dbReference type="AlphaFoldDB" id="A0A6M0QDS2"/>
<evidence type="ECO:0000313" key="4">
    <source>
        <dbReference type="EMBL" id="NEY73750.1"/>
    </source>
</evidence>
<feature type="domain" description="GGDEF" evidence="3">
    <location>
        <begin position="296"/>
        <end position="429"/>
    </location>
</feature>
<keyword evidence="5" id="KW-1185">Reference proteome</keyword>
<comment type="caution">
    <text evidence="4">The sequence shown here is derived from an EMBL/GenBank/DDBJ whole genome shotgun (WGS) entry which is preliminary data.</text>
</comment>
<dbReference type="InterPro" id="IPR000014">
    <property type="entry name" value="PAS"/>
</dbReference>
<name>A0A6M0QDS2_9BACI</name>
<dbReference type="CDD" id="cd00130">
    <property type="entry name" value="PAS"/>
    <property type="match status" value="2"/>
</dbReference>
<reference evidence="4 5" key="1">
    <citation type="submission" date="2020-02" db="EMBL/GenBank/DDBJ databases">
        <title>Bacillus aquiflavi sp. nov., isolated from yellow water of strong flavor Chinese baijiu in Yibin region of China.</title>
        <authorList>
            <person name="Xie J."/>
        </authorList>
    </citation>
    <scope>NUCLEOTIDE SEQUENCE [LARGE SCALE GENOMIC DNA]</scope>
    <source>
        <strain evidence="4 5">SA4</strain>
    </source>
</reference>
<dbReference type="Gene3D" id="3.30.70.270">
    <property type="match status" value="1"/>
</dbReference>
<dbReference type="InterPro" id="IPR052155">
    <property type="entry name" value="Biofilm_reg_signaling"/>
</dbReference>
<gene>
    <name evidence="4" type="ORF">G4D63_18710</name>
</gene>
<dbReference type="PROSITE" id="PS50113">
    <property type="entry name" value="PAC"/>
    <property type="match status" value="2"/>
</dbReference>
<dbReference type="PROSITE" id="PS50887">
    <property type="entry name" value="GGDEF"/>
    <property type="match status" value="1"/>
</dbReference>
<evidence type="ECO:0000259" key="1">
    <source>
        <dbReference type="PROSITE" id="PS50112"/>
    </source>
</evidence>
<dbReference type="SUPFAM" id="SSF55073">
    <property type="entry name" value="Nucleotide cyclase"/>
    <property type="match status" value="1"/>
</dbReference>
<dbReference type="Pfam" id="PF00990">
    <property type="entry name" value="GGDEF"/>
    <property type="match status" value="1"/>
</dbReference>
<dbReference type="EMBL" id="JAAIWM010000009">
    <property type="protein sequence ID" value="NEY73750.1"/>
    <property type="molecule type" value="Genomic_DNA"/>
</dbReference>
<dbReference type="RefSeq" id="WP_163181582.1">
    <property type="nucleotide sequence ID" value="NZ_JAAIWM010000009.1"/>
</dbReference>
<dbReference type="Proteomes" id="UP000481043">
    <property type="component" value="Unassembled WGS sequence"/>
</dbReference>
<dbReference type="NCBIfam" id="TIGR00254">
    <property type="entry name" value="GGDEF"/>
    <property type="match status" value="1"/>
</dbReference>
<dbReference type="PANTHER" id="PTHR44757">
    <property type="entry name" value="DIGUANYLATE CYCLASE DGCP"/>
    <property type="match status" value="1"/>
</dbReference>
<dbReference type="SMART" id="SM00086">
    <property type="entry name" value="PAC"/>
    <property type="match status" value="2"/>
</dbReference>
<feature type="domain" description="PAC" evidence="2">
    <location>
        <begin position="214"/>
        <end position="264"/>
    </location>
</feature>
<dbReference type="InterPro" id="IPR043128">
    <property type="entry name" value="Rev_trsase/Diguanyl_cyclase"/>
</dbReference>
<sequence length="432" mass="49794">MIPTTKTLFPEYFTSKYELELIWNNTNDAIFLIAPNGAILKANPSFESLLGYSGQELFNAPIPPFIPDHLIKQQKPFLDKMRKGERLHYFETQRVTKDGRLIEIVSSYCPVLDENNDLLLIVGMYKDVTKQVEAQRLLAENEKKYRFIAENTSDLIQVLDEYGVISYISPSVQSLLNFAPSNYINKYIAECLFRDDVPQFIEHLHQLQTTEVPFKTEVRYLKENGDYVWMEVKASYVLDNQERKTMVVSRDISDRKKYEEELKYLAFHDTLTGLPNRYQFTELLKEEMTLSKSSNQAMALMYVDIDNFKQINDSLGHSAGDHVLKEFSIKLKKSVRESDKVCRISGDEFIVILAAPSSTEAAIMITEKIQKELSSPVHIGEDHVYVHSSIGIALYNGEELSSENLIKRADFALYQTKENQKGSYTIWENPRV</sequence>
<organism evidence="4 5">
    <name type="scientific">Bacillus mesophilus</name>
    <dbReference type="NCBI Taxonomy" id="1808955"/>
    <lineage>
        <taxon>Bacteria</taxon>
        <taxon>Bacillati</taxon>
        <taxon>Bacillota</taxon>
        <taxon>Bacilli</taxon>
        <taxon>Bacillales</taxon>
        <taxon>Bacillaceae</taxon>
        <taxon>Bacillus</taxon>
    </lineage>
</organism>
<accession>A0A6M0QDS2</accession>
<evidence type="ECO:0000259" key="3">
    <source>
        <dbReference type="PROSITE" id="PS50887"/>
    </source>
</evidence>
<dbReference type="InterPro" id="IPR000700">
    <property type="entry name" value="PAS-assoc_C"/>
</dbReference>
<dbReference type="InterPro" id="IPR000160">
    <property type="entry name" value="GGDEF_dom"/>
</dbReference>
<dbReference type="InterPro" id="IPR001610">
    <property type="entry name" value="PAC"/>
</dbReference>
<dbReference type="SMART" id="SM00267">
    <property type="entry name" value="GGDEF"/>
    <property type="match status" value="1"/>
</dbReference>
<proteinExistence type="predicted"/>
<dbReference type="Pfam" id="PF00989">
    <property type="entry name" value="PAS"/>
    <property type="match status" value="2"/>
</dbReference>
<dbReference type="PROSITE" id="PS50112">
    <property type="entry name" value="PAS"/>
    <property type="match status" value="2"/>
</dbReference>
<dbReference type="SMART" id="SM00091">
    <property type="entry name" value="PAS"/>
    <property type="match status" value="2"/>
</dbReference>
<dbReference type="FunFam" id="3.30.70.270:FF:000001">
    <property type="entry name" value="Diguanylate cyclase domain protein"/>
    <property type="match status" value="1"/>
</dbReference>
<dbReference type="GO" id="GO:0006355">
    <property type="term" value="P:regulation of DNA-templated transcription"/>
    <property type="evidence" value="ECO:0007669"/>
    <property type="project" value="InterPro"/>
</dbReference>
<feature type="domain" description="PAC" evidence="2">
    <location>
        <begin position="88"/>
        <end position="140"/>
    </location>
</feature>
<dbReference type="CDD" id="cd01949">
    <property type="entry name" value="GGDEF"/>
    <property type="match status" value="1"/>
</dbReference>
<dbReference type="SUPFAM" id="SSF55785">
    <property type="entry name" value="PYP-like sensor domain (PAS domain)"/>
    <property type="match status" value="2"/>
</dbReference>